<accession>A0A6J6E3A7</accession>
<reference evidence="7" key="1">
    <citation type="submission" date="2020-05" db="EMBL/GenBank/DDBJ databases">
        <authorList>
            <person name="Chiriac C."/>
            <person name="Salcher M."/>
            <person name="Ghai R."/>
            <person name="Kavagutti S V."/>
        </authorList>
    </citation>
    <scope>NUCLEOTIDE SEQUENCE</scope>
</reference>
<keyword evidence="3 5" id="KW-1133">Transmembrane helix</keyword>
<keyword evidence="4 5" id="KW-0472">Membrane</keyword>
<protein>
    <submittedName>
        <fullName evidence="7">Unannotated protein</fullName>
    </submittedName>
</protein>
<dbReference type="EMBL" id="CAEZTD010000127">
    <property type="protein sequence ID" value="CAB4571040.1"/>
    <property type="molecule type" value="Genomic_DNA"/>
</dbReference>
<evidence type="ECO:0000259" key="6">
    <source>
        <dbReference type="Pfam" id="PF13515"/>
    </source>
</evidence>
<gene>
    <name evidence="7" type="ORF">UFOPK1591_01299</name>
</gene>
<evidence type="ECO:0000256" key="1">
    <source>
        <dbReference type="ARBA" id="ARBA00004141"/>
    </source>
</evidence>
<keyword evidence="2 5" id="KW-0812">Transmembrane</keyword>
<proteinExistence type="predicted"/>
<feature type="transmembrane region" description="Helical" evidence="5">
    <location>
        <begin position="293"/>
        <end position="310"/>
    </location>
</feature>
<organism evidence="7">
    <name type="scientific">freshwater metagenome</name>
    <dbReference type="NCBI Taxonomy" id="449393"/>
    <lineage>
        <taxon>unclassified sequences</taxon>
        <taxon>metagenomes</taxon>
        <taxon>ecological metagenomes</taxon>
    </lineage>
</organism>
<evidence type="ECO:0000256" key="3">
    <source>
        <dbReference type="ARBA" id="ARBA00022989"/>
    </source>
</evidence>
<feature type="transmembrane region" description="Helical" evidence="5">
    <location>
        <begin position="6"/>
        <end position="28"/>
    </location>
</feature>
<feature type="domain" description="Integral membrane bound transporter" evidence="6">
    <location>
        <begin position="177"/>
        <end position="302"/>
    </location>
</feature>
<name>A0A6J6E3A7_9ZZZZ</name>
<feature type="transmembrane region" description="Helical" evidence="5">
    <location>
        <begin position="113"/>
        <end position="134"/>
    </location>
</feature>
<dbReference type="InterPro" id="IPR049453">
    <property type="entry name" value="Memb_transporter_dom"/>
</dbReference>
<sequence length="313" mass="33292">MLPLIAWVAGIPDAMVPLGVGALFVGISESNIHPEHRGRIMLWATAWLTALSALGFLVAESAVLVVIASVLVAAATGWAGVAGPRPTLIGVLSLVLFTITVGLPESVELEVSFVAMVGLGGLVQTALFAVTNVARRNRGGPAPEREPTTVWFRVTHPGAQRPTFIRHAVSMGVAIGIATAISQFVDVPHQYWIPMTVAWIFKSDQNATVVRVVERMVGTLLAIGFAFLWGVFVPAPDVALFAAVAVGAYLLLAFLTSNYSIATFGVTTFVLALFAIAGDLYEETVIFRLEATLGAGLIVVVVVFMMKIWGRRI</sequence>
<evidence type="ECO:0000313" key="7">
    <source>
        <dbReference type="EMBL" id="CAB4571040.1"/>
    </source>
</evidence>
<feature type="transmembrane region" description="Helical" evidence="5">
    <location>
        <begin position="262"/>
        <end position="281"/>
    </location>
</feature>
<evidence type="ECO:0000256" key="2">
    <source>
        <dbReference type="ARBA" id="ARBA00022692"/>
    </source>
</evidence>
<dbReference type="GO" id="GO:0016020">
    <property type="term" value="C:membrane"/>
    <property type="evidence" value="ECO:0007669"/>
    <property type="project" value="UniProtKB-SubCell"/>
</dbReference>
<dbReference type="Pfam" id="PF13515">
    <property type="entry name" value="FUSC_2"/>
    <property type="match status" value="1"/>
</dbReference>
<evidence type="ECO:0000256" key="5">
    <source>
        <dbReference type="SAM" id="Phobius"/>
    </source>
</evidence>
<evidence type="ECO:0000256" key="4">
    <source>
        <dbReference type="ARBA" id="ARBA00023136"/>
    </source>
</evidence>
<comment type="subcellular location">
    <subcellularLocation>
        <location evidence="1">Membrane</location>
        <topology evidence="1">Multi-pass membrane protein</topology>
    </subcellularLocation>
</comment>
<dbReference type="AlphaFoldDB" id="A0A6J6E3A7"/>
<feature type="transmembrane region" description="Helical" evidence="5">
    <location>
        <begin position="88"/>
        <end position="107"/>
    </location>
</feature>
<feature type="transmembrane region" description="Helical" evidence="5">
    <location>
        <begin position="40"/>
        <end position="57"/>
    </location>
</feature>
<feature type="transmembrane region" description="Helical" evidence="5">
    <location>
        <begin position="63"/>
        <end position="81"/>
    </location>
</feature>